<feature type="transmembrane region" description="Helical" evidence="1">
    <location>
        <begin position="161"/>
        <end position="182"/>
    </location>
</feature>
<comment type="caution">
    <text evidence="2">The sequence shown here is derived from an EMBL/GenBank/DDBJ whole genome shotgun (WGS) entry which is preliminary data.</text>
</comment>
<protein>
    <submittedName>
        <fullName evidence="2">YggT family protein</fullName>
    </submittedName>
</protein>
<evidence type="ECO:0000313" key="3">
    <source>
        <dbReference type="Proteomes" id="UP000292039"/>
    </source>
</evidence>
<dbReference type="EMBL" id="SGWZ01000001">
    <property type="protein sequence ID" value="RZS72874.1"/>
    <property type="molecule type" value="Genomic_DNA"/>
</dbReference>
<dbReference type="InterPro" id="IPR003425">
    <property type="entry name" value="CCB3/YggT"/>
</dbReference>
<dbReference type="OrthoDB" id="9806665at2"/>
<evidence type="ECO:0000256" key="1">
    <source>
        <dbReference type="SAM" id="Phobius"/>
    </source>
</evidence>
<dbReference type="GeneID" id="99725018"/>
<dbReference type="RefSeq" id="WP_127772947.1">
    <property type="nucleotide sequence ID" value="NZ_CBCSEB010000003.1"/>
</dbReference>
<keyword evidence="1" id="KW-0472">Membrane</keyword>
<keyword evidence="1" id="KW-0812">Transmembrane</keyword>
<dbReference type="GO" id="GO:0016020">
    <property type="term" value="C:membrane"/>
    <property type="evidence" value="ECO:0007669"/>
    <property type="project" value="InterPro"/>
</dbReference>
<dbReference type="Pfam" id="PF02325">
    <property type="entry name" value="CCB3_YggT"/>
    <property type="match status" value="2"/>
</dbReference>
<accession>A0A4Q7MW10</accession>
<feature type="transmembrane region" description="Helical" evidence="1">
    <location>
        <begin position="99"/>
        <end position="125"/>
    </location>
</feature>
<proteinExistence type="predicted"/>
<evidence type="ECO:0000313" key="2">
    <source>
        <dbReference type="EMBL" id="RZS72874.1"/>
    </source>
</evidence>
<sequence length="187" mass="20719">MIGEIIHFLLDIAAMLLGAALLARAWMLFVRLHPFNPIHQAVSQVTQWMVQPLRAVFPLRGRIDWASLAAAWLVALIYWLLVICLALQGLPTLGMLPSLLGAAIVTVVKWGFNLLVWLTLIQAILSWVNPLAPVMPVLRTMTDPLLEPIRRVLPTPGGMDFSPLAVLLGAQICVMILTRISYQLLAF</sequence>
<organism evidence="2 3">
    <name type="scientific">Kerstersia gyiorum</name>
    <dbReference type="NCBI Taxonomy" id="206506"/>
    <lineage>
        <taxon>Bacteria</taxon>
        <taxon>Pseudomonadati</taxon>
        <taxon>Pseudomonadota</taxon>
        <taxon>Betaproteobacteria</taxon>
        <taxon>Burkholderiales</taxon>
        <taxon>Alcaligenaceae</taxon>
        <taxon>Kerstersia</taxon>
    </lineage>
</organism>
<feature type="transmembrane region" description="Helical" evidence="1">
    <location>
        <begin position="7"/>
        <end position="27"/>
    </location>
</feature>
<feature type="transmembrane region" description="Helical" evidence="1">
    <location>
        <begin position="65"/>
        <end position="87"/>
    </location>
</feature>
<gene>
    <name evidence="2" type="ORF">EV679_0057</name>
</gene>
<dbReference type="AlphaFoldDB" id="A0A4Q7MW10"/>
<keyword evidence="1" id="KW-1133">Transmembrane helix</keyword>
<name>A0A4Q7MW10_9BURK</name>
<dbReference type="Proteomes" id="UP000292039">
    <property type="component" value="Unassembled WGS sequence"/>
</dbReference>
<reference evidence="2 3" key="1">
    <citation type="submission" date="2019-02" db="EMBL/GenBank/DDBJ databases">
        <title>Genomic Encyclopedia of Type Strains, Phase IV (KMG-IV): sequencing the most valuable type-strain genomes for metagenomic binning, comparative biology and taxonomic classification.</title>
        <authorList>
            <person name="Goeker M."/>
        </authorList>
    </citation>
    <scope>NUCLEOTIDE SEQUENCE [LARGE SCALE GENOMIC DNA]</scope>
    <source>
        <strain evidence="2 3">DSM 16618</strain>
    </source>
</reference>